<dbReference type="Gene3D" id="2.30.110.10">
    <property type="entry name" value="Electron Transport, Fmn-binding Protein, Chain A"/>
    <property type="match status" value="1"/>
</dbReference>
<dbReference type="GO" id="GO:0016491">
    <property type="term" value="F:oxidoreductase activity"/>
    <property type="evidence" value="ECO:0007669"/>
    <property type="project" value="InterPro"/>
</dbReference>
<gene>
    <name evidence="1" type="ORF">Aru02nite_70020</name>
</gene>
<evidence type="ECO:0000313" key="1">
    <source>
        <dbReference type="EMBL" id="GID16113.1"/>
    </source>
</evidence>
<organism evidence="1 2">
    <name type="scientific">Actinocatenispora rupis</name>
    <dbReference type="NCBI Taxonomy" id="519421"/>
    <lineage>
        <taxon>Bacteria</taxon>
        <taxon>Bacillati</taxon>
        <taxon>Actinomycetota</taxon>
        <taxon>Actinomycetes</taxon>
        <taxon>Micromonosporales</taxon>
        <taxon>Micromonosporaceae</taxon>
        <taxon>Actinocatenispora</taxon>
    </lineage>
</organism>
<name>A0A8J3JJI2_9ACTN</name>
<dbReference type="SUPFAM" id="SSF50475">
    <property type="entry name" value="FMN-binding split barrel"/>
    <property type="match status" value="1"/>
</dbReference>
<dbReference type="InterPro" id="IPR004378">
    <property type="entry name" value="F420H2_quin_Rdtase"/>
</dbReference>
<evidence type="ECO:0000313" key="2">
    <source>
        <dbReference type="Proteomes" id="UP000612808"/>
    </source>
</evidence>
<accession>A0A8J3JJI2</accession>
<proteinExistence type="predicted"/>
<dbReference type="EMBL" id="BOMB01000053">
    <property type="protein sequence ID" value="GID16113.1"/>
    <property type="molecule type" value="Genomic_DNA"/>
</dbReference>
<dbReference type="InterPro" id="IPR012349">
    <property type="entry name" value="Split_barrel_FMN-bd"/>
</dbReference>
<dbReference type="RefSeq" id="WP_203664734.1">
    <property type="nucleotide sequence ID" value="NZ_BAAAZM010000027.1"/>
</dbReference>
<dbReference type="Pfam" id="PF04075">
    <property type="entry name" value="F420H2_quin_red"/>
    <property type="match status" value="1"/>
</dbReference>
<keyword evidence="2" id="KW-1185">Reference proteome</keyword>
<sequence length="124" mass="13811">MLTDLAHGDLAKAEHVFLTTNGRVSGHHQCTQTVELWFAAQGDTVYLLSATGDRPEWVRNLARDPEVELRIDRYTRSGRARILDGPEANRARRLMAAKYARNAPPGWGMTCLAVAVDLRTPGLR</sequence>
<protein>
    <recommendedName>
        <fullName evidence="3">Deazaflavin-dependent oxidoreductase, nitroreductase family</fullName>
    </recommendedName>
</protein>
<reference evidence="1" key="1">
    <citation type="submission" date="2021-01" db="EMBL/GenBank/DDBJ databases">
        <title>Whole genome shotgun sequence of Actinocatenispora rupis NBRC 107355.</title>
        <authorList>
            <person name="Komaki H."/>
            <person name="Tamura T."/>
        </authorList>
    </citation>
    <scope>NUCLEOTIDE SEQUENCE</scope>
    <source>
        <strain evidence="1">NBRC 107355</strain>
    </source>
</reference>
<dbReference type="Proteomes" id="UP000612808">
    <property type="component" value="Unassembled WGS sequence"/>
</dbReference>
<comment type="caution">
    <text evidence="1">The sequence shown here is derived from an EMBL/GenBank/DDBJ whole genome shotgun (WGS) entry which is preliminary data.</text>
</comment>
<dbReference type="AlphaFoldDB" id="A0A8J3JJI2"/>
<evidence type="ECO:0008006" key="3">
    <source>
        <dbReference type="Google" id="ProtNLM"/>
    </source>
</evidence>